<dbReference type="HOGENOM" id="CLU_068979_13_1_1"/>
<dbReference type="InterPro" id="IPR000868">
    <property type="entry name" value="Isochorismatase-like_dom"/>
</dbReference>
<dbReference type="AlphaFoldDB" id="A0A0C9U7S4"/>
<name>A0A0C9U7S4_PAXIN</name>
<dbReference type="InterPro" id="IPR036380">
    <property type="entry name" value="Isochorismatase-like_sf"/>
</dbReference>
<keyword evidence="10" id="KW-1185">Reference proteome</keyword>
<dbReference type="OrthoDB" id="1739143at2759"/>
<gene>
    <name evidence="9" type="ORF">PAXINDRAFT_168964</name>
</gene>
<dbReference type="EC" id="3.5.1.19" evidence="6"/>
<dbReference type="GO" id="GO:0046872">
    <property type="term" value="F:metal ion binding"/>
    <property type="evidence" value="ECO:0007669"/>
    <property type="project" value="UniProtKB-KW"/>
</dbReference>
<evidence type="ECO:0000256" key="6">
    <source>
        <dbReference type="ARBA" id="ARBA00039017"/>
    </source>
</evidence>
<evidence type="ECO:0000256" key="5">
    <source>
        <dbReference type="ARBA" id="ARBA00037900"/>
    </source>
</evidence>
<protein>
    <recommendedName>
        <fullName evidence="6">nicotinamidase</fullName>
        <ecNumber evidence="6">3.5.1.19</ecNumber>
    </recommendedName>
    <alternativeName>
        <fullName evidence="7">Nicotinamide deamidase</fullName>
    </alternativeName>
</protein>
<sequence length="248" mass="27139">MDHSQPPDSVSLYPGITAGVNPVNALLVVDMQVDFLTGSLAVPDGPSVVDPVKDIIGLPFHFRYASKDWHPRGHISFASTHPGKEVFGRTTIYPPEDLVKAKGQDTSTIGERGLEQVLWPDHCVQGTLGAQLIDPLHEDRFDAIILKGVDPGVECYSAFKDPWGLLVTNLEELLKERGVTDLYVVGVAGDYCVKESAMDAIKFNVWNTWVVKEGVRSVSTEGKEWETMKSAGIGIIDTVRELKVKLGV</sequence>
<dbReference type="PANTHER" id="PTHR11080:SF2">
    <property type="entry name" value="LD05707P"/>
    <property type="match status" value="1"/>
</dbReference>
<dbReference type="GO" id="GO:0019363">
    <property type="term" value="P:pyridine nucleotide biosynthetic process"/>
    <property type="evidence" value="ECO:0007669"/>
    <property type="project" value="UniProtKB-KW"/>
</dbReference>
<evidence type="ECO:0000256" key="2">
    <source>
        <dbReference type="ARBA" id="ARBA00022642"/>
    </source>
</evidence>
<dbReference type="Gene3D" id="3.40.50.850">
    <property type="entry name" value="Isochorismatase-like"/>
    <property type="match status" value="1"/>
</dbReference>
<evidence type="ECO:0000313" key="9">
    <source>
        <dbReference type="EMBL" id="KIJ15467.1"/>
    </source>
</evidence>
<dbReference type="Pfam" id="PF00857">
    <property type="entry name" value="Isochorismatase"/>
    <property type="match status" value="1"/>
</dbReference>
<accession>A0A0C9U7S4</accession>
<dbReference type="SUPFAM" id="SSF52499">
    <property type="entry name" value="Isochorismatase-like hydrolases"/>
    <property type="match status" value="1"/>
</dbReference>
<evidence type="ECO:0000313" key="10">
    <source>
        <dbReference type="Proteomes" id="UP000053647"/>
    </source>
</evidence>
<evidence type="ECO:0000256" key="7">
    <source>
        <dbReference type="ARBA" id="ARBA00043224"/>
    </source>
</evidence>
<evidence type="ECO:0000259" key="8">
    <source>
        <dbReference type="Pfam" id="PF00857"/>
    </source>
</evidence>
<dbReference type="PANTHER" id="PTHR11080">
    <property type="entry name" value="PYRAZINAMIDASE/NICOTINAMIDASE"/>
    <property type="match status" value="1"/>
</dbReference>
<dbReference type="Proteomes" id="UP000053647">
    <property type="component" value="Unassembled WGS sequence"/>
</dbReference>
<keyword evidence="4" id="KW-0378">Hydrolase</keyword>
<keyword evidence="3" id="KW-0479">Metal-binding</keyword>
<reference evidence="9 10" key="1">
    <citation type="submission" date="2014-06" db="EMBL/GenBank/DDBJ databases">
        <authorList>
            <consortium name="DOE Joint Genome Institute"/>
            <person name="Kuo A."/>
            <person name="Kohler A."/>
            <person name="Nagy L.G."/>
            <person name="Floudas D."/>
            <person name="Copeland A."/>
            <person name="Barry K.W."/>
            <person name="Cichocki N."/>
            <person name="Veneault-Fourrey C."/>
            <person name="LaButti K."/>
            <person name="Lindquist E.A."/>
            <person name="Lipzen A."/>
            <person name="Lundell T."/>
            <person name="Morin E."/>
            <person name="Murat C."/>
            <person name="Sun H."/>
            <person name="Tunlid A."/>
            <person name="Henrissat B."/>
            <person name="Grigoriev I.V."/>
            <person name="Hibbett D.S."/>
            <person name="Martin F."/>
            <person name="Nordberg H.P."/>
            <person name="Cantor M.N."/>
            <person name="Hua S.X."/>
        </authorList>
    </citation>
    <scope>NUCLEOTIDE SEQUENCE [LARGE SCALE GENOMIC DNA]</scope>
    <source>
        <strain evidence="9 10">ATCC 200175</strain>
    </source>
</reference>
<proteinExistence type="inferred from homology"/>
<feature type="domain" description="Isochorismatase-like" evidence="8">
    <location>
        <begin position="115"/>
        <end position="227"/>
    </location>
</feature>
<evidence type="ECO:0000256" key="4">
    <source>
        <dbReference type="ARBA" id="ARBA00022801"/>
    </source>
</evidence>
<dbReference type="GO" id="GO:0008936">
    <property type="term" value="F:nicotinamidase activity"/>
    <property type="evidence" value="ECO:0007669"/>
    <property type="project" value="UniProtKB-EC"/>
</dbReference>
<comment type="similarity">
    <text evidence="1">Belongs to the isochorismatase family.</text>
</comment>
<reference evidence="10" key="2">
    <citation type="submission" date="2015-01" db="EMBL/GenBank/DDBJ databases">
        <title>Evolutionary Origins and Diversification of the Mycorrhizal Mutualists.</title>
        <authorList>
            <consortium name="DOE Joint Genome Institute"/>
            <consortium name="Mycorrhizal Genomics Consortium"/>
            <person name="Kohler A."/>
            <person name="Kuo A."/>
            <person name="Nagy L.G."/>
            <person name="Floudas D."/>
            <person name="Copeland A."/>
            <person name="Barry K.W."/>
            <person name="Cichocki N."/>
            <person name="Veneault-Fourrey C."/>
            <person name="LaButti K."/>
            <person name="Lindquist E.A."/>
            <person name="Lipzen A."/>
            <person name="Lundell T."/>
            <person name="Morin E."/>
            <person name="Murat C."/>
            <person name="Riley R."/>
            <person name="Ohm R."/>
            <person name="Sun H."/>
            <person name="Tunlid A."/>
            <person name="Henrissat B."/>
            <person name="Grigoriev I.V."/>
            <person name="Hibbett D.S."/>
            <person name="Martin F."/>
        </authorList>
    </citation>
    <scope>NUCLEOTIDE SEQUENCE [LARGE SCALE GENOMIC DNA]</scope>
    <source>
        <strain evidence="10">ATCC 200175</strain>
    </source>
</reference>
<comment type="pathway">
    <text evidence="5">Cofactor biosynthesis; nicotinate biosynthesis; nicotinate from nicotinamide: step 1/1.</text>
</comment>
<keyword evidence="2" id="KW-0662">Pyridine nucleotide biosynthesis</keyword>
<dbReference type="EMBL" id="KN819336">
    <property type="protein sequence ID" value="KIJ15467.1"/>
    <property type="molecule type" value="Genomic_DNA"/>
</dbReference>
<evidence type="ECO:0000256" key="1">
    <source>
        <dbReference type="ARBA" id="ARBA00006336"/>
    </source>
</evidence>
<organism evidence="9 10">
    <name type="scientific">Paxillus involutus ATCC 200175</name>
    <dbReference type="NCBI Taxonomy" id="664439"/>
    <lineage>
        <taxon>Eukaryota</taxon>
        <taxon>Fungi</taxon>
        <taxon>Dikarya</taxon>
        <taxon>Basidiomycota</taxon>
        <taxon>Agaricomycotina</taxon>
        <taxon>Agaricomycetes</taxon>
        <taxon>Agaricomycetidae</taxon>
        <taxon>Boletales</taxon>
        <taxon>Paxilineae</taxon>
        <taxon>Paxillaceae</taxon>
        <taxon>Paxillus</taxon>
    </lineage>
</organism>
<evidence type="ECO:0000256" key="3">
    <source>
        <dbReference type="ARBA" id="ARBA00022723"/>
    </source>
</evidence>
<dbReference type="InterPro" id="IPR052347">
    <property type="entry name" value="Isochorismatase_Nicotinamidase"/>
</dbReference>